<keyword evidence="7 9" id="KW-0234">DNA repair</keyword>
<dbReference type="InterPro" id="IPR008332">
    <property type="entry name" value="MethylG_MeTrfase_N"/>
</dbReference>
<comment type="subcellular location">
    <subcellularLocation>
        <location evidence="9">Cytoplasm</location>
    </subcellularLocation>
</comment>
<dbReference type="InterPro" id="IPR014048">
    <property type="entry name" value="MethylDNA_cys_MeTrfase_DNA-bd"/>
</dbReference>
<evidence type="ECO:0000256" key="7">
    <source>
        <dbReference type="ARBA" id="ARBA00023204"/>
    </source>
</evidence>
<keyword evidence="4 9" id="KW-0489">Methyltransferase</keyword>
<comment type="catalytic activity">
    <reaction evidence="1 9">
        <text>a 4-O-methyl-thymidine in DNA + L-cysteinyl-[protein] = a thymidine in DNA + S-methyl-L-cysteinyl-[protein]</text>
        <dbReference type="Rhea" id="RHEA:53428"/>
        <dbReference type="Rhea" id="RHEA-COMP:10131"/>
        <dbReference type="Rhea" id="RHEA-COMP:10132"/>
        <dbReference type="Rhea" id="RHEA-COMP:13555"/>
        <dbReference type="Rhea" id="RHEA-COMP:13556"/>
        <dbReference type="ChEBI" id="CHEBI:29950"/>
        <dbReference type="ChEBI" id="CHEBI:82612"/>
        <dbReference type="ChEBI" id="CHEBI:137386"/>
        <dbReference type="ChEBI" id="CHEBI:137387"/>
        <dbReference type="EC" id="2.1.1.63"/>
    </reaction>
</comment>
<comment type="miscellaneous">
    <text evidence="9">This enzyme catalyzes only one turnover and therefore is not strictly catalytic. According to one definition, an enzyme is a biocatalyst that acts repeatedly and over many reaction cycles.</text>
</comment>
<comment type="similarity">
    <text evidence="2 9">Belongs to the MGMT family.</text>
</comment>
<evidence type="ECO:0000313" key="12">
    <source>
        <dbReference type="EMBL" id="SMX66302.1"/>
    </source>
</evidence>
<dbReference type="FunFam" id="1.10.10.10:FF:000214">
    <property type="entry name" value="Methylated-DNA--protein-cysteine methyltransferase"/>
    <property type="match status" value="1"/>
</dbReference>
<name>A0A2H1HTR7_9MICO</name>
<dbReference type="InterPro" id="IPR001497">
    <property type="entry name" value="MethylDNA_cys_MeTrfase_AS"/>
</dbReference>
<evidence type="ECO:0000256" key="6">
    <source>
        <dbReference type="ARBA" id="ARBA00022763"/>
    </source>
</evidence>
<dbReference type="OrthoDB" id="9802228at2"/>
<feature type="domain" description="Methylguanine DNA methyltransferase ribonuclease-like" evidence="11">
    <location>
        <begin position="13"/>
        <end position="90"/>
    </location>
</feature>
<keyword evidence="3 9" id="KW-0963">Cytoplasm</keyword>
<gene>
    <name evidence="12" type="ORF">BANT918_00474</name>
</gene>
<dbReference type="Gene3D" id="1.10.10.10">
    <property type="entry name" value="Winged helix-like DNA-binding domain superfamily/Winged helix DNA-binding domain"/>
    <property type="match status" value="1"/>
</dbReference>
<evidence type="ECO:0000259" key="11">
    <source>
        <dbReference type="Pfam" id="PF02870"/>
    </source>
</evidence>
<dbReference type="Pfam" id="PF02870">
    <property type="entry name" value="Methyltransf_1N"/>
    <property type="match status" value="1"/>
</dbReference>
<dbReference type="HAMAP" id="MF_00772">
    <property type="entry name" value="OGT"/>
    <property type="match status" value="1"/>
</dbReference>
<evidence type="ECO:0000256" key="3">
    <source>
        <dbReference type="ARBA" id="ARBA00022490"/>
    </source>
</evidence>
<evidence type="ECO:0000256" key="8">
    <source>
        <dbReference type="ARBA" id="ARBA00049348"/>
    </source>
</evidence>
<dbReference type="GO" id="GO:0032259">
    <property type="term" value="P:methylation"/>
    <property type="evidence" value="ECO:0007669"/>
    <property type="project" value="UniProtKB-KW"/>
</dbReference>
<feature type="active site" description="Nucleophile; methyl group acceptor" evidence="9">
    <location>
        <position position="145"/>
    </location>
</feature>
<dbReference type="PROSITE" id="PS00374">
    <property type="entry name" value="MGMT"/>
    <property type="match status" value="1"/>
</dbReference>
<dbReference type="PANTHER" id="PTHR10815:SF5">
    <property type="entry name" value="METHYLATED-DNA--PROTEIN-CYSTEINE METHYLTRANSFERASE"/>
    <property type="match status" value="1"/>
</dbReference>
<feature type="domain" description="Methylated-DNA-[protein]-cysteine S-methyltransferase DNA binding" evidence="10">
    <location>
        <begin position="94"/>
        <end position="173"/>
    </location>
</feature>
<dbReference type="GO" id="GO:0006307">
    <property type="term" value="P:DNA alkylation repair"/>
    <property type="evidence" value="ECO:0007669"/>
    <property type="project" value="UniProtKB-UniRule"/>
</dbReference>
<dbReference type="InterPro" id="IPR023546">
    <property type="entry name" value="MGMT"/>
</dbReference>
<dbReference type="AlphaFoldDB" id="A0A2H1HTR7"/>
<dbReference type="Proteomes" id="UP000234433">
    <property type="component" value="Unassembled WGS sequence"/>
</dbReference>
<comment type="catalytic activity">
    <reaction evidence="8 9">
        <text>a 6-O-methyl-2'-deoxyguanosine in DNA + L-cysteinyl-[protein] = S-methyl-L-cysteinyl-[protein] + a 2'-deoxyguanosine in DNA</text>
        <dbReference type="Rhea" id="RHEA:24000"/>
        <dbReference type="Rhea" id="RHEA-COMP:10131"/>
        <dbReference type="Rhea" id="RHEA-COMP:10132"/>
        <dbReference type="Rhea" id="RHEA-COMP:11367"/>
        <dbReference type="Rhea" id="RHEA-COMP:11368"/>
        <dbReference type="ChEBI" id="CHEBI:29950"/>
        <dbReference type="ChEBI" id="CHEBI:82612"/>
        <dbReference type="ChEBI" id="CHEBI:85445"/>
        <dbReference type="ChEBI" id="CHEBI:85448"/>
        <dbReference type="EC" id="2.1.1.63"/>
    </reaction>
</comment>
<protein>
    <recommendedName>
        <fullName evidence="9">Methylated-DNA--protein-cysteine methyltransferase</fullName>
        <ecNumber evidence="9">2.1.1.63</ecNumber>
    </recommendedName>
    <alternativeName>
        <fullName evidence="9">6-O-methylguanine-DNA methyltransferase</fullName>
        <shortName evidence="9">MGMT</shortName>
    </alternativeName>
    <alternativeName>
        <fullName evidence="9">O-6-methylguanine-DNA-alkyltransferase</fullName>
    </alternativeName>
</protein>
<proteinExistence type="inferred from homology"/>
<dbReference type="EMBL" id="FXZD01000001">
    <property type="protein sequence ID" value="SMX66302.1"/>
    <property type="molecule type" value="Genomic_DNA"/>
</dbReference>
<dbReference type="InterPro" id="IPR036631">
    <property type="entry name" value="MGMT_N_sf"/>
</dbReference>
<keyword evidence="6 9" id="KW-0227">DNA damage</keyword>
<sequence length="175" mass="18748">MTMTLIQPTATTVRYTVIDAALGRILLTSDGDHLTGLYLGDFDQILERLATAGGVELVVDDELNVFAAAGEQLAEYFAGTRIEFDVPLAPKGTEFQRKVWQALTTIPYGATAGYGELAAWINRPSAARAVGAANGRNPISIIVPCHRVIGANGALTGYAWGEEKKRTLLDLEAAR</sequence>
<dbReference type="CDD" id="cd06445">
    <property type="entry name" value="ATase"/>
    <property type="match status" value="1"/>
</dbReference>
<evidence type="ECO:0000313" key="13">
    <source>
        <dbReference type="Proteomes" id="UP000234433"/>
    </source>
</evidence>
<evidence type="ECO:0000256" key="9">
    <source>
        <dbReference type="HAMAP-Rule" id="MF_00772"/>
    </source>
</evidence>
<dbReference type="EC" id="2.1.1.63" evidence="9"/>
<evidence type="ECO:0000256" key="5">
    <source>
        <dbReference type="ARBA" id="ARBA00022679"/>
    </source>
</evidence>
<dbReference type="NCBIfam" id="TIGR00589">
    <property type="entry name" value="ogt"/>
    <property type="match status" value="1"/>
</dbReference>
<dbReference type="Pfam" id="PF01035">
    <property type="entry name" value="DNA_binding_1"/>
    <property type="match status" value="1"/>
</dbReference>
<evidence type="ECO:0000259" key="10">
    <source>
        <dbReference type="Pfam" id="PF01035"/>
    </source>
</evidence>
<evidence type="ECO:0000256" key="2">
    <source>
        <dbReference type="ARBA" id="ARBA00008711"/>
    </source>
</evidence>
<evidence type="ECO:0000256" key="1">
    <source>
        <dbReference type="ARBA" id="ARBA00001286"/>
    </source>
</evidence>
<dbReference type="PANTHER" id="PTHR10815">
    <property type="entry name" value="METHYLATED-DNA--PROTEIN-CYSTEINE METHYLTRANSFERASE"/>
    <property type="match status" value="1"/>
</dbReference>
<comment type="function">
    <text evidence="9">Involved in the cellular defense against the biological effects of O6-methylguanine (O6-MeG) and O4-methylthymine (O4-MeT) in DNA. Repairs the methylated nucleobase in DNA by stoichiometrically transferring the methyl group to a cysteine residue in the enzyme. This is a suicide reaction: the enzyme is irreversibly inactivated.</text>
</comment>
<dbReference type="InterPro" id="IPR036388">
    <property type="entry name" value="WH-like_DNA-bd_sf"/>
</dbReference>
<dbReference type="Gene3D" id="3.30.160.70">
    <property type="entry name" value="Methylated DNA-protein cysteine methyltransferase domain"/>
    <property type="match status" value="1"/>
</dbReference>
<dbReference type="GO" id="GO:0005737">
    <property type="term" value="C:cytoplasm"/>
    <property type="evidence" value="ECO:0007669"/>
    <property type="project" value="UniProtKB-SubCell"/>
</dbReference>
<dbReference type="InterPro" id="IPR036217">
    <property type="entry name" value="MethylDNA_cys_MeTrfase_DNAb"/>
</dbReference>
<accession>A0A2H1HTR7</accession>
<dbReference type="SUPFAM" id="SSF46767">
    <property type="entry name" value="Methylated DNA-protein cysteine methyltransferase, C-terminal domain"/>
    <property type="match status" value="1"/>
</dbReference>
<keyword evidence="5 9" id="KW-0808">Transferase</keyword>
<dbReference type="GO" id="GO:0003908">
    <property type="term" value="F:methylated-DNA-[protein]-cysteine S-methyltransferase activity"/>
    <property type="evidence" value="ECO:0007669"/>
    <property type="project" value="UniProtKB-UniRule"/>
</dbReference>
<organism evidence="12 13">
    <name type="scientific">Brevibacterium antiquum CNRZ 918</name>
    <dbReference type="NCBI Taxonomy" id="1255637"/>
    <lineage>
        <taxon>Bacteria</taxon>
        <taxon>Bacillati</taxon>
        <taxon>Actinomycetota</taxon>
        <taxon>Actinomycetes</taxon>
        <taxon>Micrococcales</taxon>
        <taxon>Brevibacteriaceae</taxon>
        <taxon>Brevibacterium</taxon>
    </lineage>
</organism>
<dbReference type="SUPFAM" id="SSF53155">
    <property type="entry name" value="Methylated DNA-protein cysteine methyltransferase domain"/>
    <property type="match status" value="1"/>
</dbReference>
<reference evidence="12 13" key="1">
    <citation type="submission" date="2017-03" db="EMBL/GenBank/DDBJ databases">
        <authorList>
            <person name="Afonso C.L."/>
            <person name="Miller P.J."/>
            <person name="Scott M.A."/>
            <person name="Spackman E."/>
            <person name="Goraichik I."/>
            <person name="Dimitrov K.M."/>
            <person name="Suarez D.L."/>
            <person name="Swayne D.E."/>
        </authorList>
    </citation>
    <scope>NUCLEOTIDE SEQUENCE [LARGE SCALE GENOMIC DNA]</scope>
    <source>
        <strain evidence="12 13">CNRZ 918</strain>
    </source>
</reference>
<evidence type="ECO:0000256" key="4">
    <source>
        <dbReference type="ARBA" id="ARBA00022603"/>
    </source>
</evidence>